<comment type="catalytic activity">
    <reaction evidence="1">
        <text>Endonucleolytic cleavage to 5'-phosphomononucleotide and 5'-phosphooligonucleotide end-products.</text>
        <dbReference type="EC" id="3.1.30.1"/>
    </reaction>
</comment>
<dbReference type="EMBL" id="GCKF01036801">
    <property type="protein sequence ID" value="JAG96631.1"/>
    <property type="molecule type" value="Transcribed_RNA"/>
</dbReference>
<dbReference type="GO" id="GO:0006308">
    <property type="term" value="P:DNA catabolic process"/>
    <property type="evidence" value="ECO:0007669"/>
    <property type="project" value="InterPro"/>
</dbReference>
<dbReference type="EC" id="3.1.30.1" evidence="3"/>
<dbReference type="GO" id="GO:0003676">
    <property type="term" value="F:nucleic acid binding"/>
    <property type="evidence" value="ECO:0007669"/>
    <property type="project" value="InterPro"/>
</dbReference>
<dbReference type="Gene3D" id="1.10.575.10">
    <property type="entry name" value="P1 Nuclease"/>
    <property type="match status" value="1"/>
</dbReference>
<keyword evidence="8" id="KW-1015">Disulfide bond</keyword>
<reference evidence="10" key="1">
    <citation type="submission" date="2015-03" db="EMBL/GenBank/DDBJ databases">
        <title>A transcriptome of Araucaria cunninghamii, an australian fine timber species.</title>
        <authorList>
            <person name="Jing Yi C.J.Y."/>
            <person name="Yin San L.Y.S."/>
            <person name="Abdul Karim S.S."/>
            <person name="Wan Azmi N.N."/>
            <person name="Hercus R.R."/>
            <person name="Croft L.L."/>
        </authorList>
    </citation>
    <scope>NUCLEOTIDE SEQUENCE</scope>
    <source>
        <strain evidence="10">MI0301</strain>
        <tissue evidence="10">Leaf</tissue>
    </source>
</reference>
<evidence type="ECO:0000256" key="2">
    <source>
        <dbReference type="ARBA" id="ARBA00009547"/>
    </source>
</evidence>
<proteinExistence type="inferred from homology"/>
<dbReference type="CDD" id="cd11010">
    <property type="entry name" value="S1-P1_nuclease"/>
    <property type="match status" value="1"/>
</dbReference>
<evidence type="ECO:0000256" key="5">
    <source>
        <dbReference type="ARBA" id="ARBA00022723"/>
    </source>
</evidence>
<keyword evidence="7" id="KW-0378">Hydrolase</keyword>
<accession>A0A0D6R1R3</accession>
<protein>
    <recommendedName>
        <fullName evidence="3">Aspergillus nuclease S1</fullName>
        <ecNumber evidence="3">3.1.30.1</ecNumber>
    </recommendedName>
</protein>
<keyword evidence="6" id="KW-0255">Endonuclease</keyword>
<dbReference type="AlphaFoldDB" id="A0A0D6R1R3"/>
<dbReference type="GO" id="GO:0004521">
    <property type="term" value="F:RNA endonuclease activity"/>
    <property type="evidence" value="ECO:0007669"/>
    <property type="project" value="UniProtKB-ARBA"/>
</dbReference>
<dbReference type="GO" id="GO:0046872">
    <property type="term" value="F:metal ion binding"/>
    <property type="evidence" value="ECO:0007669"/>
    <property type="project" value="UniProtKB-KW"/>
</dbReference>
<keyword evidence="5" id="KW-0479">Metal-binding</keyword>
<dbReference type="PANTHER" id="PTHR33146">
    <property type="entry name" value="ENDONUCLEASE 4"/>
    <property type="match status" value="1"/>
</dbReference>
<dbReference type="SUPFAM" id="SSF48537">
    <property type="entry name" value="Phospholipase C/P1 nuclease"/>
    <property type="match status" value="1"/>
</dbReference>
<evidence type="ECO:0000256" key="3">
    <source>
        <dbReference type="ARBA" id="ARBA00012562"/>
    </source>
</evidence>
<evidence type="ECO:0000256" key="4">
    <source>
        <dbReference type="ARBA" id="ARBA00022722"/>
    </source>
</evidence>
<name>A0A0D6R1R3_ARACU</name>
<keyword evidence="9" id="KW-0325">Glycoprotein</keyword>
<evidence type="ECO:0000313" key="10">
    <source>
        <dbReference type="EMBL" id="JAG96631.1"/>
    </source>
</evidence>
<evidence type="ECO:0000256" key="1">
    <source>
        <dbReference type="ARBA" id="ARBA00000245"/>
    </source>
</evidence>
<organism evidence="10">
    <name type="scientific">Araucaria cunninghamii</name>
    <name type="common">Hoop pine</name>
    <name type="synonym">Moreton Bay pine</name>
    <dbReference type="NCBI Taxonomy" id="56994"/>
    <lineage>
        <taxon>Eukaryota</taxon>
        <taxon>Viridiplantae</taxon>
        <taxon>Streptophyta</taxon>
        <taxon>Embryophyta</taxon>
        <taxon>Tracheophyta</taxon>
        <taxon>Spermatophyta</taxon>
        <taxon>Pinopsida</taxon>
        <taxon>Pinidae</taxon>
        <taxon>Conifers II</taxon>
        <taxon>Araucariales</taxon>
        <taxon>Araucariaceae</taxon>
        <taxon>Araucaria</taxon>
    </lineage>
</organism>
<dbReference type="InterPro" id="IPR008947">
    <property type="entry name" value="PLipase_C/P1_nuclease_dom_sf"/>
</dbReference>
<dbReference type="GO" id="GO:0000014">
    <property type="term" value="F:single-stranded DNA endodeoxyribonuclease activity"/>
    <property type="evidence" value="ECO:0007669"/>
    <property type="project" value="UniProtKB-ARBA"/>
</dbReference>
<evidence type="ECO:0000256" key="9">
    <source>
        <dbReference type="ARBA" id="ARBA00023180"/>
    </source>
</evidence>
<evidence type="ECO:0000256" key="7">
    <source>
        <dbReference type="ARBA" id="ARBA00022801"/>
    </source>
</evidence>
<comment type="similarity">
    <text evidence="2">Belongs to the nuclease type I family.</text>
</comment>
<dbReference type="Pfam" id="PF02265">
    <property type="entry name" value="S1-P1_nuclease"/>
    <property type="match status" value="1"/>
</dbReference>
<dbReference type="PANTHER" id="PTHR33146:SF26">
    <property type="entry name" value="ENDONUCLEASE 4"/>
    <property type="match status" value="1"/>
</dbReference>
<keyword evidence="4" id="KW-0540">Nuclease</keyword>
<evidence type="ECO:0000256" key="8">
    <source>
        <dbReference type="ARBA" id="ARBA00023157"/>
    </source>
</evidence>
<sequence length="171" mass="19769">MAKKYNLTQALLFLSHFMGDIHQPLHVGFTSDEGGNTIQLHWYRQKSNLHHVWDVLIIETAMKDFYDNSLEAMIEDIQRNITDIWSNDVPTWEKCSTDDLVCPVKYAQESISLACKWAYKDAEDGSVLEDDYFLSRLPIVEKQLAKGGVRLAAMLNRLFDPKESQTHYTEL</sequence>
<evidence type="ECO:0000256" key="6">
    <source>
        <dbReference type="ARBA" id="ARBA00022759"/>
    </source>
</evidence>
<dbReference type="InterPro" id="IPR003154">
    <property type="entry name" value="S1/P1nuclease"/>
</dbReference>